<dbReference type="OrthoDB" id="9789152at2"/>
<evidence type="ECO:0000256" key="4">
    <source>
        <dbReference type="ARBA" id="ARBA00023172"/>
    </source>
</evidence>
<evidence type="ECO:0000256" key="2">
    <source>
        <dbReference type="ARBA" id="ARBA00021310"/>
    </source>
</evidence>
<keyword evidence="10" id="KW-1185">Reference proteome</keyword>
<accession>A0A399T424</accession>
<dbReference type="GO" id="GO:0043590">
    <property type="term" value="C:bacterial nucleoid"/>
    <property type="evidence" value="ECO:0007669"/>
    <property type="project" value="TreeGrafter"/>
</dbReference>
<dbReference type="SUPFAM" id="SSF57863">
    <property type="entry name" value="ArfGap/RecO-like zinc finger"/>
    <property type="match status" value="1"/>
</dbReference>
<dbReference type="HAMAP" id="MF_00201">
    <property type="entry name" value="RecO"/>
    <property type="match status" value="1"/>
</dbReference>
<dbReference type="Pfam" id="PF02565">
    <property type="entry name" value="RecO_C"/>
    <property type="match status" value="1"/>
</dbReference>
<dbReference type="EMBL" id="QWGR01000004">
    <property type="protein sequence ID" value="RIJ48623.1"/>
    <property type="molecule type" value="Genomic_DNA"/>
</dbReference>
<dbReference type="InterPro" id="IPR012340">
    <property type="entry name" value="NA-bd_OB-fold"/>
</dbReference>
<dbReference type="GO" id="GO:0006310">
    <property type="term" value="P:DNA recombination"/>
    <property type="evidence" value="ECO:0007669"/>
    <property type="project" value="UniProtKB-UniRule"/>
</dbReference>
<dbReference type="Proteomes" id="UP000265926">
    <property type="component" value="Unassembled WGS sequence"/>
</dbReference>
<evidence type="ECO:0000313" key="9">
    <source>
        <dbReference type="EMBL" id="RIJ48623.1"/>
    </source>
</evidence>
<organism evidence="9 10">
    <name type="scientific">Maribellus luteus</name>
    <dbReference type="NCBI Taxonomy" id="2305463"/>
    <lineage>
        <taxon>Bacteria</taxon>
        <taxon>Pseudomonadati</taxon>
        <taxon>Bacteroidota</taxon>
        <taxon>Bacteroidia</taxon>
        <taxon>Marinilabiliales</taxon>
        <taxon>Prolixibacteraceae</taxon>
        <taxon>Maribellus</taxon>
    </lineage>
</organism>
<dbReference type="NCBIfam" id="TIGR00613">
    <property type="entry name" value="reco"/>
    <property type="match status" value="1"/>
</dbReference>
<dbReference type="InterPro" id="IPR003717">
    <property type="entry name" value="RecO"/>
</dbReference>
<dbReference type="SUPFAM" id="SSF50249">
    <property type="entry name" value="Nucleic acid-binding proteins"/>
    <property type="match status" value="1"/>
</dbReference>
<evidence type="ECO:0000256" key="3">
    <source>
        <dbReference type="ARBA" id="ARBA00022763"/>
    </source>
</evidence>
<comment type="caution">
    <text evidence="9">The sequence shown here is derived from an EMBL/GenBank/DDBJ whole genome shotgun (WGS) entry which is preliminary data.</text>
</comment>
<dbReference type="InterPro" id="IPR042242">
    <property type="entry name" value="RecO_C"/>
</dbReference>
<sequence>MLAATEGIVLHFIKYGESSVIATVFTREFGRQSYMVNASRSRKSKNKAGLLQPLFLLDMEVYQKQSRDIQRVKEFKSLHAYQNIPFDIKKATQAIFLSEMLYKTIHEQESNPELYDFIKGSLLYFDLMEEGWQNFHLYFLFRLTEYFGFMPDTRKTAFESWFDLRKGAVVANEPSHPLFANKEATGHLLTLSGLKVNELGQFHISRSMRDTLLSVLVDYYQLHFENLGEIKSLNVLKEVFH</sequence>
<evidence type="ECO:0000259" key="8">
    <source>
        <dbReference type="Pfam" id="PF11967"/>
    </source>
</evidence>
<dbReference type="AlphaFoldDB" id="A0A399T424"/>
<comment type="function">
    <text evidence="7">Involved in DNA repair and RecF pathway recombination.</text>
</comment>
<evidence type="ECO:0000256" key="1">
    <source>
        <dbReference type="ARBA" id="ARBA00007452"/>
    </source>
</evidence>
<dbReference type="InterPro" id="IPR022572">
    <property type="entry name" value="DNA_rep/recomb_RecO_N"/>
</dbReference>
<dbReference type="Gene3D" id="2.40.50.140">
    <property type="entry name" value="Nucleic acid-binding proteins"/>
    <property type="match status" value="1"/>
</dbReference>
<evidence type="ECO:0000256" key="5">
    <source>
        <dbReference type="ARBA" id="ARBA00023204"/>
    </source>
</evidence>
<dbReference type="GO" id="GO:0006302">
    <property type="term" value="P:double-strand break repair"/>
    <property type="evidence" value="ECO:0007669"/>
    <property type="project" value="TreeGrafter"/>
</dbReference>
<comment type="similarity">
    <text evidence="1 7">Belongs to the RecO family.</text>
</comment>
<evidence type="ECO:0000256" key="7">
    <source>
        <dbReference type="HAMAP-Rule" id="MF_00201"/>
    </source>
</evidence>
<evidence type="ECO:0000256" key="6">
    <source>
        <dbReference type="ARBA" id="ARBA00033409"/>
    </source>
</evidence>
<dbReference type="PANTHER" id="PTHR33991:SF1">
    <property type="entry name" value="DNA REPAIR PROTEIN RECO"/>
    <property type="match status" value="1"/>
</dbReference>
<dbReference type="Gene3D" id="1.20.1440.120">
    <property type="entry name" value="Recombination protein O, C-terminal domain"/>
    <property type="match status" value="1"/>
</dbReference>
<proteinExistence type="inferred from homology"/>
<keyword evidence="4 7" id="KW-0233">DNA recombination</keyword>
<keyword evidence="5 7" id="KW-0234">DNA repair</keyword>
<name>A0A399T424_9BACT</name>
<dbReference type="PANTHER" id="PTHR33991">
    <property type="entry name" value="DNA REPAIR PROTEIN RECO"/>
    <property type="match status" value="1"/>
</dbReference>
<dbReference type="InterPro" id="IPR037278">
    <property type="entry name" value="ARFGAP/RecO"/>
</dbReference>
<dbReference type="Pfam" id="PF11967">
    <property type="entry name" value="RecO_N"/>
    <property type="match status" value="1"/>
</dbReference>
<reference evidence="9 10" key="1">
    <citation type="submission" date="2018-08" db="EMBL/GenBank/DDBJ databases">
        <title>Pallidiluteibacterium maritimus gen. nov., sp. nov., isolated from coastal sediment.</title>
        <authorList>
            <person name="Zhou L.Y."/>
        </authorList>
    </citation>
    <scope>NUCLEOTIDE SEQUENCE [LARGE SCALE GENOMIC DNA]</scope>
    <source>
        <strain evidence="9 10">XSD2</strain>
    </source>
</reference>
<keyword evidence="3 7" id="KW-0227">DNA damage</keyword>
<gene>
    <name evidence="7 9" type="primary">recO</name>
    <name evidence="9" type="ORF">D1614_08790</name>
</gene>
<protein>
    <recommendedName>
        <fullName evidence="2 7">DNA repair protein RecO</fullName>
    </recommendedName>
    <alternativeName>
        <fullName evidence="6 7">Recombination protein O</fullName>
    </alternativeName>
</protein>
<dbReference type="RefSeq" id="WP_119437544.1">
    <property type="nucleotide sequence ID" value="NZ_QWGR01000004.1"/>
</dbReference>
<evidence type="ECO:0000313" key="10">
    <source>
        <dbReference type="Proteomes" id="UP000265926"/>
    </source>
</evidence>
<feature type="domain" description="DNA replication/recombination mediator RecO N-terminal" evidence="8">
    <location>
        <begin position="1"/>
        <end position="80"/>
    </location>
</feature>